<organism evidence="2 3">
    <name type="scientific">Flavobacterium defluvii</name>
    <dbReference type="NCBI Taxonomy" id="370979"/>
    <lineage>
        <taxon>Bacteria</taxon>
        <taxon>Pseudomonadati</taxon>
        <taxon>Bacteroidota</taxon>
        <taxon>Flavobacteriia</taxon>
        <taxon>Flavobacteriales</taxon>
        <taxon>Flavobacteriaceae</taxon>
        <taxon>Flavobacterium</taxon>
    </lineage>
</organism>
<proteinExistence type="predicted"/>
<name>A0A1M5QXN9_9FLAO</name>
<accession>A0A1M5QXN9</accession>
<evidence type="ECO:0000313" key="2">
    <source>
        <dbReference type="EMBL" id="SHH18520.1"/>
    </source>
</evidence>
<keyword evidence="1" id="KW-1133">Transmembrane helix</keyword>
<dbReference type="EMBL" id="FQWC01000006">
    <property type="protein sequence ID" value="SHH18520.1"/>
    <property type="molecule type" value="Genomic_DNA"/>
</dbReference>
<dbReference type="RefSeq" id="WP_073416772.1">
    <property type="nucleotide sequence ID" value="NZ_FQWC01000006.1"/>
</dbReference>
<dbReference type="OrthoDB" id="1332603at2"/>
<evidence type="ECO:0000313" key="3">
    <source>
        <dbReference type="Proteomes" id="UP000184071"/>
    </source>
</evidence>
<keyword evidence="3" id="KW-1185">Reference proteome</keyword>
<protein>
    <recommendedName>
        <fullName evidence="4">Phage abortive infection protein</fullName>
    </recommendedName>
</protein>
<feature type="transmembrane region" description="Helical" evidence="1">
    <location>
        <begin position="20"/>
        <end position="40"/>
    </location>
</feature>
<reference evidence="3" key="1">
    <citation type="submission" date="2016-11" db="EMBL/GenBank/DDBJ databases">
        <authorList>
            <person name="Varghese N."/>
            <person name="Submissions S."/>
        </authorList>
    </citation>
    <scope>NUCLEOTIDE SEQUENCE [LARGE SCALE GENOMIC DNA]</scope>
    <source>
        <strain evidence="3">DSM 17963</strain>
    </source>
</reference>
<dbReference type="Proteomes" id="UP000184071">
    <property type="component" value="Unassembled WGS sequence"/>
</dbReference>
<dbReference type="AlphaFoldDB" id="A0A1M5QXN9"/>
<evidence type="ECO:0000256" key="1">
    <source>
        <dbReference type="SAM" id="Phobius"/>
    </source>
</evidence>
<keyword evidence="1" id="KW-0472">Membrane</keyword>
<evidence type="ECO:0008006" key="4">
    <source>
        <dbReference type="Google" id="ProtNLM"/>
    </source>
</evidence>
<sequence>MNYLFILQSENLSQTAPNWFDWFSLISSLLVSGASIFFAFKLAEKVYQKEKSDKVLEDLEIQNSEIQIFKSSLIELNDSIEKQIINLQKYDSNRDFKLFLHVDIKVDFLQFIDIKYLYRRIGFSNTEAIKKINDLMAMLYALYDFRESLTDEFRTYIKKYNYHESKFNQYRQLLYTKYFSICHNRAEVELSGDGNTKKWKFRVHDKFIIRYSELVDKILTDDSIVGLQDRAKLNNEFVIPLTAIAYQYVPEDLDAIEVNNIGNDVISAFNDMEYVTKIHFDVINVYLHNLRAVSAKIREVLDII</sequence>
<gene>
    <name evidence="2" type="ORF">SAMN05443663_10641</name>
</gene>
<keyword evidence="1" id="KW-0812">Transmembrane</keyword>